<dbReference type="CDD" id="cd06257">
    <property type="entry name" value="DnaJ"/>
    <property type="match status" value="1"/>
</dbReference>
<evidence type="ECO:0000256" key="1">
    <source>
        <dbReference type="SAM" id="Phobius"/>
    </source>
</evidence>
<feature type="transmembrane region" description="Helical" evidence="1">
    <location>
        <begin position="204"/>
        <end position="222"/>
    </location>
</feature>
<dbReference type="GeneID" id="110980703"/>
<reference evidence="4" key="1">
    <citation type="submission" date="2025-08" db="UniProtKB">
        <authorList>
            <consortium name="RefSeq"/>
        </authorList>
    </citation>
    <scope>IDENTIFICATION</scope>
</reference>
<keyword evidence="1" id="KW-0812">Transmembrane</keyword>
<organism evidence="3 4">
    <name type="scientific">Acanthaster planci</name>
    <name type="common">Crown-of-thorns starfish</name>
    <dbReference type="NCBI Taxonomy" id="133434"/>
    <lineage>
        <taxon>Eukaryota</taxon>
        <taxon>Metazoa</taxon>
        <taxon>Echinodermata</taxon>
        <taxon>Eleutherozoa</taxon>
        <taxon>Asterozoa</taxon>
        <taxon>Asteroidea</taxon>
        <taxon>Valvatacea</taxon>
        <taxon>Valvatida</taxon>
        <taxon>Acanthasteridae</taxon>
        <taxon>Acanthaster</taxon>
    </lineage>
</organism>
<keyword evidence="3" id="KW-1185">Reference proteome</keyword>
<dbReference type="PRINTS" id="PR00625">
    <property type="entry name" value="JDOMAIN"/>
</dbReference>
<evidence type="ECO:0000313" key="4">
    <source>
        <dbReference type="RefSeq" id="XP_022093300.1"/>
    </source>
</evidence>
<dbReference type="PROSITE" id="PS00636">
    <property type="entry name" value="DNAJ_1"/>
    <property type="match status" value="1"/>
</dbReference>
<dbReference type="KEGG" id="aplc:110980703"/>
<dbReference type="PANTHER" id="PTHR44873:SF1">
    <property type="entry name" value="DNAJ HOMOLOG SUBFAMILY C MEMBER 30, MITOCHONDRIAL"/>
    <property type="match status" value="1"/>
</dbReference>
<dbReference type="Proteomes" id="UP000694845">
    <property type="component" value="Unplaced"/>
</dbReference>
<proteinExistence type="predicted"/>
<dbReference type="InterPro" id="IPR001623">
    <property type="entry name" value="DnaJ_domain"/>
</dbReference>
<keyword evidence="1" id="KW-0472">Membrane</keyword>
<dbReference type="InterPro" id="IPR036869">
    <property type="entry name" value="J_dom_sf"/>
</dbReference>
<dbReference type="SMART" id="SM00271">
    <property type="entry name" value="DnaJ"/>
    <property type="match status" value="1"/>
</dbReference>
<gene>
    <name evidence="4" type="primary">LOC110980703</name>
</gene>
<dbReference type="RefSeq" id="XP_022093300.1">
    <property type="nucleotide sequence ID" value="XM_022237608.1"/>
</dbReference>
<dbReference type="InterPro" id="IPR053025">
    <property type="entry name" value="Mito_ATP_Synthase-Asso"/>
</dbReference>
<dbReference type="SUPFAM" id="SSF46565">
    <property type="entry name" value="Chaperone J-domain"/>
    <property type="match status" value="1"/>
</dbReference>
<name>A0A8B7YLI0_ACAPL</name>
<dbReference type="Pfam" id="PF00226">
    <property type="entry name" value="DnaJ"/>
    <property type="match status" value="1"/>
</dbReference>
<dbReference type="PROSITE" id="PS50076">
    <property type="entry name" value="DNAJ_2"/>
    <property type="match status" value="1"/>
</dbReference>
<dbReference type="InterPro" id="IPR018253">
    <property type="entry name" value="DnaJ_domain_CS"/>
</dbReference>
<dbReference type="AlphaFoldDB" id="A0A8B7YLI0"/>
<accession>A0A8B7YLI0</accession>
<sequence length="225" mass="26406">MNVKGQTGVVMCSGLSSIMRVAWSRPRPNQFLSAVSLLCCRYQVRGYKHHKHKKAEARLNFYTVLGVSPKATQSQIKGAYYKLSKIYHPDVNQGSKAAQDRFAAISEAYSVLGNVKLRRRYDRGIFSERDLHSENKEKVSHQEKDSSRKYSVYYNTHGERMFDFDEFYKAHYGEARLREQREREARKQRSEEWRKVQEQNKTPIWVLLTLSSGVLAFSSWLLRKW</sequence>
<dbReference type="PANTHER" id="PTHR44873">
    <property type="entry name" value="DNAJ HOMOLOG SUBFAMILY C MEMBER 30, MITOCHONDRIAL"/>
    <property type="match status" value="1"/>
</dbReference>
<protein>
    <submittedName>
        <fullName evidence="4">DnaJ homolog subfamily C member 30-like isoform X1</fullName>
    </submittedName>
</protein>
<keyword evidence="1" id="KW-1133">Transmembrane helix</keyword>
<dbReference type="OrthoDB" id="376357at2759"/>
<dbReference type="Gene3D" id="1.10.287.110">
    <property type="entry name" value="DnaJ domain"/>
    <property type="match status" value="1"/>
</dbReference>
<evidence type="ECO:0000259" key="2">
    <source>
        <dbReference type="PROSITE" id="PS50076"/>
    </source>
</evidence>
<feature type="domain" description="J" evidence="2">
    <location>
        <begin position="60"/>
        <end position="125"/>
    </location>
</feature>
<evidence type="ECO:0000313" key="3">
    <source>
        <dbReference type="Proteomes" id="UP000694845"/>
    </source>
</evidence>